<proteinExistence type="inferred from homology"/>
<evidence type="ECO:0000256" key="4">
    <source>
        <dbReference type="SAM" id="Phobius"/>
    </source>
</evidence>
<dbReference type="AlphaFoldDB" id="A0A0D3ICM8"/>
<evidence type="ECO:0000259" key="5">
    <source>
        <dbReference type="PROSITE" id="PS01031"/>
    </source>
</evidence>
<dbReference type="RefSeq" id="XP_005761442.1">
    <property type="nucleotide sequence ID" value="XM_005761385.1"/>
</dbReference>
<name>A0A0D3ICM8_EMIH1</name>
<dbReference type="EnsemblProtists" id="EOD09013">
    <property type="protein sequence ID" value="EOD09013"/>
    <property type="gene ID" value="EMIHUDRAFT_216822"/>
</dbReference>
<dbReference type="KEGG" id="ehx:EMIHUDRAFT_216822"/>
<comment type="similarity">
    <text evidence="1 2">Belongs to the small heat shock protein (HSP20) family.</text>
</comment>
<evidence type="ECO:0000313" key="6">
    <source>
        <dbReference type="EnsemblProtists" id="EOD09013"/>
    </source>
</evidence>
<accession>A0A0D3ICM8</accession>
<dbReference type="PROSITE" id="PS01031">
    <property type="entry name" value="SHSP"/>
    <property type="match status" value="1"/>
</dbReference>
<keyword evidence="4" id="KW-0472">Membrane</keyword>
<dbReference type="Pfam" id="PF00011">
    <property type="entry name" value="HSP20"/>
    <property type="match status" value="1"/>
</dbReference>
<sequence>MFVYAKPSCRPCARPCAPSALHLIVLFLAAPLLLRVAVVLLSSLLPFALIALAMSALFWHPDPVLFHFTKKDCQAKRREAQPPGKAIPAASKSEKFDVTIPAPGIAQEDVQAEVNHENVLIIQAETDSFHGEHRARFCRAIRLPASVDVSSLAIEVTNGLVRVTAGKKQPIKVAIVPPAKSEPVDAESGTVDDADAADANATSEAEGDGLGDGFVRVRESK</sequence>
<dbReference type="InterPro" id="IPR002068">
    <property type="entry name" value="A-crystallin/Hsp20_dom"/>
</dbReference>
<reference evidence="6" key="2">
    <citation type="submission" date="2024-10" db="UniProtKB">
        <authorList>
            <consortium name="EnsemblProtists"/>
        </authorList>
    </citation>
    <scope>IDENTIFICATION</scope>
</reference>
<dbReference type="Gene3D" id="2.60.40.790">
    <property type="match status" value="1"/>
</dbReference>
<protein>
    <recommendedName>
        <fullName evidence="5">SHSP domain-containing protein</fullName>
    </recommendedName>
</protein>
<evidence type="ECO:0000313" key="7">
    <source>
        <dbReference type="Proteomes" id="UP000013827"/>
    </source>
</evidence>
<keyword evidence="4" id="KW-1133">Transmembrane helix</keyword>
<evidence type="ECO:0000256" key="1">
    <source>
        <dbReference type="PROSITE-ProRule" id="PRU00285"/>
    </source>
</evidence>
<evidence type="ECO:0000256" key="3">
    <source>
        <dbReference type="SAM" id="MobiDB-lite"/>
    </source>
</evidence>
<feature type="transmembrane region" description="Helical" evidence="4">
    <location>
        <begin position="47"/>
        <end position="68"/>
    </location>
</feature>
<dbReference type="HOGENOM" id="CLU_1252675_0_0_1"/>
<feature type="region of interest" description="Disordered" evidence="3">
    <location>
        <begin position="178"/>
        <end position="221"/>
    </location>
</feature>
<keyword evidence="7" id="KW-1185">Reference proteome</keyword>
<reference evidence="7" key="1">
    <citation type="journal article" date="2013" name="Nature">
        <title>Pan genome of the phytoplankton Emiliania underpins its global distribution.</title>
        <authorList>
            <person name="Read B.A."/>
            <person name="Kegel J."/>
            <person name="Klute M.J."/>
            <person name="Kuo A."/>
            <person name="Lefebvre S.C."/>
            <person name="Maumus F."/>
            <person name="Mayer C."/>
            <person name="Miller J."/>
            <person name="Monier A."/>
            <person name="Salamov A."/>
            <person name="Young J."/>
            <person name="Aguilar M."/>
            <person name="Claverie J.M."/>
            <person name="Frickenhaus S."/>
            <person name="Gonzalez K."/>
            <person name="Herman E.K."/>
            <person name="Lin Y.C."/>
            <person name="Napier J."/>
            <person name="Ogata H."/>
            <person name="Sarno A.F."/>
            <person name="Shmutz J."/>
            <person name="Schroeder D."/>
            <person name="de Vargas C."/>
            <person name="Verret F."/>
            <person name="von Dassow P."/>
            <person name="Valentin K."/>
            <person name="Van de Peer Y."/>
            <person name="Wheeler G."/>
            <person name="Dacks J.B."/>
            <person name="Delwiche C.F."/>
            <person name="Dyhrman S.T."/>
            <person name="Glockner G."/>
            <person name="John U."/>
            <person name="Richards T."/>
            <person name="Worden A.Z."/>
            <person name="Zhang X."/>
            <person name="Grigoriev I.V."/>
            <person name="Allen A.E."/>
            <person name="Bidle K."/>
            <person name="Borodovsky M."/>
            <person name="Bowler C."/>
            <person name="Brownlee C."/>
            <person name="Cock J.M."/>
            <person name="Elias M."/>
            <person name="Gladyshev V.N."/>
            <person name="Groth M."/>
            <person name="Guda C."/>
            <person name="Hadaegh A."/>
            <person name="Iglesias-Rodriguez M.D."/>
            <person name="Jenkins J."/>
            <person name="Jones B.M."/>
            <person name="Lawson T."/>
            <person name="Leese F."/>
            <person name="Lindquist E."/>
            <person name="Lobanov A."/>
            <person name="Lomsadze A."/>
            <person name="Malik S.B."/>
            <person name="Marsh M.E."/>
            <person name="Mackinder L."/>
            <person name="Mock T."/>
            <person name="Mueller-Roeber B."/>
            <person name="Pagarete A."/>
            <person name="Parker M."/>
            <person name="Probert I."/>
            <person name="Quesneville H."/>
            <person name="Raines C."/>
            <person name="Rensing S.A."/>
            <person name="Riano-Pachon D.M."/>
            <person name="Richier S."/>
            <person name="Rokitta S."/>
            <person name="Shiraiwa Y."/>
            <person name="Soanes D.M."/>
            <person name="van der Giezen M."/>
            <person name="Wahlund T.M."/>
            <person name="Williams B."/>
            <person name="Wilson W."/>
            <person name="Wolfe G."/>
            <person name="Wurch L.L."/>
        </authorList>
    </citation>
    <scope>NUCLEOTIDE SEQUENCE</scope>
</reference>
<dbReference type="InterPro" id="IPR008978">
    <property type="entry name" value="HSP20-like_chaperone"/>
</dbReference>
<dbReference type="PaxDb" id="2903-EOD09013"/>
<feature type="transmembrane region" description="Helical" evidence="4">
    <location>
        <begin position="20"/>
        <end position="41"/>
    </location>
</feature>
<dbReference type="GeneID" id="17255156"/>
<organism evidence="6 7">
    <name type="scientific">Emiliania huxleyi (strain CCMP1516)</name>
    <dbReference type="NCBI Taxonomy" id="280463"/>
    <lineage>
        <taxon>Eukaryota</taxon>
        <taxon>Haptista</taxon>
        <taxon>Haptophyta</taxon>
        <taxon>Prymnesiophyceae</taxon>
        <taxon>Isochrysidales</taxon>
        <taxon>Noelaerhabdaceae</taxon>
        <taxon>Emiliania</taxon>
    </lineage>
</organism>
<keyword evidence="4" id="KW-0812">Transmembrane</keyword>
<dbReference type="SUPFAM" id="SSF49764">
    <property type="entry name" value="HSP20-like chaperones"/>
    <property type="match status" value="1"/>
</dbReference>
<dbReference type="CDD" id="cd00298">
    <property type="entry name" value="ACD_sHsps_p23-like"/>
    <property type="match status" value="1"/>
</dbReference>
<feature type="domain" description="SHSP" evidence="5">
    <location>
        <begin position="75"/>
        <end position="187"/>
    </location>
</feature>
<evidence type="ECO:0000256" key="2">
    <source>
        <dbReference type="RuleBase" id="RU003616"/>
    </source>
</evidence>
<dbReference type="Proteomes" id="UP000013827">
    <property type="component" value="Unassembled WGS sequence"/>
</dbReference>